<dbReference type="PANTHER" id="PTHR42915:SF1">
    <property type="entry name" value="PEPTIDOGLYCAN BETA-N-ACETYLMURAMIDASE NAMZ"/>
    <property type="match status" value="1"/>
</dbReference>
<evidence type="ECO:0008006" key="4">
    <source>
        <dbReference type="Google" id="ProtNLM"/>
    </source>
</evidence>
<feature type="domain" description="Peptidoglycan beta-N-acetylmuramidase NamZ N-terminal" evidence="1">
    <location>
        <begin position="64"/>
        <end position="270"/>
    </location>
</feature>
<proteinExistence type="predicted"/>
<reference evidence="3" key="1">
    <citation type="submission" date="2018-05" db="EMBL/GenBank/DDBJ databases">
        <authorList>
            <person name="Lanie J.A."/>
            <person name="Ng W.-L."/>
            <person name="Kazmierczak K.M."/>
            <person name="Andrzejewski T.M."/>
            <person name="Davidsen T.M."/>
            <person name="Wayne K.J."/>
            <person name="Tettelin H."/>
            <person name="Glass J.I."/>
            <person name="Rusch D."/>
            <person name="Podicherti R."/>
            <person name="Tsui H.-C.T."/>
            <person name="Winkler M.E."/>
        </authorList>
    </citation>
    <scope>NUCLEOTIDE SEQUENCE</scope>
</reference>
<dbReference type="GO" id="GO:0033922">
    <property type="term" value="F:peptidoglycan beta-N-acetylmuramidase activity"/>
    <property type="evidence" value="ECO:0007669"/>
    <property type="project" value="InterPro"/>
</dbReference>
<dbReference type="Pfam" id="PF07075">
    <property type="entry name" value="NamZ_N"/>
    <property type="match status" value="1"/>
</dbReference>
<evidence type="ECO:0000259" key="2">
    <source>
        <dbReference type="Pfam" id="PF20732"/>
    </source>
</evidence>
<dbReference type="InterPro" id="IPR048503">
    <property type="entry name" value="NamZ_C"/>
</dbReference>
<dbReference type="AlphaFoldDB" id="A0A381T558"/>
<dbReference type="InterPro" id="IPR008302">
    <property type="entry name" value="NamZ"/>
</dbReference>
<sequence>MKRFRHKLLLFLVCTISLGQDSSHHSYEYSTLLEIPDLSFSDQVYTGLDILEQMDFKPLAGKSIAIFTNQTAVNRNGDHILDLLKNAPDVKVSALLAPEHGIWGIDDSRATLVGREQIDPVHGAPIIDMFNKYVHPPHWVMDKVDLVLIDFQDTGSRYNTMIATMSKLLESASERRIPVMVLDRPNPLRGDIVDGPIPRTEFQSYESYHLFPIRHGLTLGEASIMINEMGWIKDLKRVDLTVVPMSNWDREMWYNETKITWRHPTPFLRNEESLLAYVGMDLFRGTNMNIGFGTETPYMVVGSPWLATSFLLQKLNDQNLKGVELKAVVYRPTGSIYYTRIPQYDGQSCSGIQLTITDRDEFSPITTATTLIMLINQLHPREFQWKENGYIDKLFGSDLLRLLAAQKKPPDYLPPQWAQDVYKFNEFRQPFLIY</sequence>
<accession>A0A381T558</accession>
<dbReference type="Gene3D" id="3.40.50.12170">
    <property type="entry name" value="Uncharacterised protein PF07075, DUF1343"/>
    <property type="match status" value="1"/>
</dbReference>
<gene>
    <name evidence="3" type="ORF">METZ01_LOCUS64190</name>
</gene>
<evidence type="ECO:0000313" key="3">
    <source>
        <dbReference type="EMBL" id="SVA11336.1"/>
    </source>
</evidence>
<dbReference type="PANTHER" id="PTHR42915">
    <property type="entry name" value="HYPOTHETICAL 460 KDA PROTEIN IN FEUA-SIGW INTERGENIC REGION [PRECURSOR]"/>
    <property type="match status" value="1"/>
</dbReference>
<dbReference type="PIRSF" id="PIRSF016719">
    <property type="entry name" value="UCP016719"/>
    <property type="match status" value="1"/>
</dbReference>
<name>A0A381T558_9ZZZZ</name>
<evidence type="ECO:0000259" key="1">
    <source>
        <dbReference type="Pfam" id="PF07075"/>
    </source>
</evidence>
<protein>
    <recommendedName>
        <fullName evidence="4">DUF1343 domain-containing protein</fullName>
    </recommendedName>
</protein>
<feature type="domain" description="Peptidoglycan beta-N-acetylmuramidase NamZ C-terminal" evidence="2">
    <location>
        <begin position="276"/>
        <end position="434"/>
    </location>
</feature>
<dbReference type="Gene3D" id="3.90.1150.140">
    <property type="match status" value="1"/>
</dbReference>
<organism evidence="3">
    <name type="scientific">marine metagenome</name>
    <dbReference type="NCBI Taxonomy" id="408172"/>
    <lineage>
        <taxon>unclassified sequences</taxon>
        <taxon>metagenomes</taxon>
        <taxon>ecological metagenomes</taxon>
    </lineage>
</organism>
<dbReference type="EMBL" id="UINC01004044">
    <property type="protein sequence ID" value="SVA11336.1"/>
    <property type="molecule type" value="Genomic_DNA"/>
</dbReference>
<dbReference type="InterPro" id="IPR048502">
    <property type="entry name" value="NamZ_N"/>
</dbReference>
<dbReference type="Pfam" id="PF20732">
    <property type="entry name" value="NamZ_C"/>
    <property type="match status" value="1"/>
</dbReference>